<dbReference type="InterPro" id="IPR029026">
    <property type="entry name" value="tRNA_m1G_MTases_N"/>
</dbReference>
<name>A0ABR6VFH6_9FIRM</name>
<evidence type="ECO:0000256" key="3">
    <source>
        <dbReference type="ARBA" id="ARBA00022679"/>
    </source>
</evidence>
<dbReference type="InterPro" id="IPR013123">
    <property type="entry name" value="SpoU_subst-bd"/>
</dbReference>
<dbReference type="CDD" id="cd18103">
    <property type="entry name" value="SpoU-like_RlmB"/>
    <property type="match status" value="1"/>
</dbReference>
<dbReference type="Gene3D" id="3.30.1330.30">
    <property type="match status" value="1"/>
</dbReference>
<dbReference type="SUPFAM" id="SSF75217">
    <property type="entry name" value="alpha/beta knot"/>
    <property type="match status" value="1"/>
</dbReference>
<feature type="domain" description="RNA 2-O ribose methyltransferase substrate binding" evidence="4">
    <location>
        <begin position="6"/>
        <end position="81"/>
    </location>
</feature>
<sequence length="250" mass="26981">MSEESIIIGRNSVWEALQAGRSISKIYIAAGNTAAPLLRIKEYARERDILVETVPSKVLHHLVPDGRHQGVVAFGAAVSFADLTEVLAGVAEKVEVPFLVLLDGIEDVHNLGAIIRTAECAGAHAILVPKRRSAPLNETVGKTSAGAIEYMPIVPIGNSVQLLNRLKKRGFWVIGADMDGETDYFHSSLTEPIVLVIGSEGKGISRLVKETCDVLVQIPMFGHINSLNASVAAALLMYEVVRQRQAVTKK</sequence>
<dbReference type="InterPro" id="IPR004441">
    <property type="entry name" value="rRNA_MeTrfase_TrmH"/>
</dbReference>
<evidence type="ECO:0000313" key="6">
    <source>
        <dbReference type="Proteomes" id="UP000606870"/>
    </source>
</evidence>
<evidence type="ECO:0000256" key="2">
    <source>
        <dbReference type="ARBA" id="ARBA00022603"/>
    </source>
</evidence>
<dbReference type="Pfam" id="PF00588">
    <property type="entry name" value="SpoU_methylase"/>
    <property type="match status" value="1"/>
</dbReference>
<dbReference type="SMART" id="SM00967">
    <property type="entry name" value="SpoU_sub_bind"/>
    <property type="match status" value="1"/>
</dbReference>
<gene>
    <name evidence="5" type="primary">rlmB</name>
    <name evidence="5" type="ORF">H8J70_01710</name>
</gene>
<keyword evidence="3" id="KW-0808">Transferase</keyword>
<keyword evidence="2" id="KW-0489">Methyltransferase</keyword>
<dbReference type="SUPFAM" id="SSF55315">
    <property type="entry name" value="L30e-like"/>
    <property type="match status" value="1"/>
</dbReference>
<dbReference type="RefSeq" id="WP_186502032.1">
    <property type="nucleotide sequence ID" value="NZ_JACOGK010000003.1"/>
</dbReference>
<dbReference type="PANTHER" id="PTHR46429">
    <property type="entry name" value="23S RRNA (GUANOSINE-2'-O-)-METHYLTRANSFERASE RLMB"/>
    <property type="match status" value="1"/>
</dbReference>
<accession>A0ABR6VFH6</accession>
<dbReference type="InterPro" id="IPR029064">
    <property type="entry name" value="Ribosomal_eL30-like_sf"/>
</dbReference>
<proteinExistence type="inferred from homology"/>
<reference evidence="5 6" key="1">
    <citation type="submission" date="2020-08" db="EMBL/GenBank/DDBJ databases">
        <authorList>
            <person name="Liu C."/>
            <person name="Sun Q."/>
        </authorList>
    </citation>
    <scope>NUCLEOTIDE SEQUENCE [LARGE SCALE GENOMIC DNA]</scope>
    <source>
        <strain evidence="5 6">NSJ-59</strain>
    </source>
</reference>
<dbReference type="Proteomes" id="UP000606870">
    <property type="component" value="Unassembled WGS sequence"/>
</dbReference>
<dbReference type="Pfam" id="PF08032">
    <property type="entry name" value="SpoU_sub_bind"/>
    <property type="match status" value="1"/>
</dbReference>
<keyword evidence="6" id="KW-1185">Reference proteome</keyword>
<evidence type="ECO:0000259" key="4">
    <source>
        <dbReference type="SMART" id="SM00967"/>
    </source>
</evidence>
<dbReference type="Gene3D" id="3.40.1280.10">
    <property type="match status" value="1"/>
</dbReference>
<organism evidence="5 6">
    <name type="scientific">Megasphaera hominis</name>
    <dbReference type="NCBI Taxonomy" id="159836"/>
    <lineage>
        <taxon>Bacteria</taxon>
        <taxon>Bacillati</taxon>
        <taxon>Bacillota</taxon>
        <taxon>Negativicutes</taxon>
        <taxon>Veillonellales</taxon>
        <taxon>Veillonellaceae</taxon>
        <taxon>Megasphaera</taxon>
    </lineage>
</organism>
<dbReference type="PANTHER" id="PTHR46429:SF1">
    <property type="entry name" value="23S RRNA (GUANOSINE-2'-O-)-METHYLTRANSFERASE RLMB"/>
    <property type="match status" value="1"/>
</dbReference>
<comment type="similarity">
    <text evidence="1">Belongs to the class IV-like SAM-binding methyltransferase superfamily. RNA methyltransferase TrmH family.</text>
</comment>
<dbReference type="InterPro" id="IPR001537">
    <property type="entry name" value="SpoU_MeTrfase"/>
</dbReference>
<dbReference type="NCBIfam" id="TIGR00186">
    <property type="entry name" value="rRNA_methyl_3"/>
    <property type="match status" value="1"/>
</dbReference>
<dbReference type="EMBL" id="JACOGK010000003">
    <property type="protein sequence ID" value="MBC3535979.1"/>
    <property type="molecule type" value="Genomic_DNA"/>
</dbReference>
<dbReference type="InterPro" id="IPR029028">
    <property type="entry name" value="Alpha/beta_knot_MTases"/>
</dbReference>
<protein>
    <submittedName>
        <fullName evidence="5">23S rRNA (Guanosine(2251)-2'-O)-methyltransferase RlmB</fullName>
    </submittedName>
</protein>
<evidence type="ECO:0000256" key="1">
    <source>
        <dbReference type="ARBA" id="ARBA00007228"/>
    </source>
</evidence>
<evidence type="ECO:0000313" key="5">
    <source>
        <dbReference type="EMBL" id="MBC3535979.1"/>
    </source>
</evidence>
<comment type="caution">
    <text evidence="5">The sequence shown here is derived from an EMBL/GenBank/DDBJ whole genome shotgun (WGS) entry which is preliminary data.</text>
</comment>